<dbReference type="EMBL" id="JBBPFD010000007">
    <property type="protein sequence ID" value="KAK7919658.1"/>
    <property type="molecule type" value="Genomic_DNA"/>
</dbReference>
<keyword evidence="1" id="KW-0175">Coiled coil</keyword>
<proteinExistence type="predicted"/>
<dbReference type="AlphaFoldDB" id="A0AAW0P8V8"/>
<reference evidence="4" key="1">
    <citation type="submission" date="2024-04" db="EMBL/GenBank/DDBJ databases">
        <title>Salinicola lusitanus LLJ914,a marine bacterium isolated from the Okinawa Trough.</title>
        <authorList>
            <person name="Li J."/>
        </authorList>
    </citation>
    <scope>NUCLEOTIDE SEQUENCE [LARGE SCALE GENOMIC DNA]</scope>
</reference>
<protein>
    <submittedName>
        <fullName evidence="3">Uncharacterized protein</fullName>
    </submittedName>
</protein>
<feature type="coiled-coil region" evidence="1">
    <location>
        <begin position="272"/>
        <end position="299"/>
    </location>
</feature>
<feature type="compositionally biased region" description="Polar residues" evidence="2">
    <location>
        <begin position="149"/>
        <end position="159"/>
    </location>
</feature>
<feature type="region of interest" description="Disordered" evidence="2">
    <location>
        <begin position="139"/>
        <end position="163"/>
    </location>
</feature>
<organism evidence="3 4">
    <name type="scientific">Mugilogobius chulae</name>
    <name type="common">yellowstripe goby</name>
    <dbReference type="NCBI Taxonomy" id="88201"/>
    <lineage>
        <taxon>Eukaryota</taxon>
        <taxon>Metazoa</taxon>
        <taxon>Chordata</taxon>
        <taxon>Craniata</taxon>
        <taxon>Vertebrata</taxon>
        <taxon>Euteleostomi</taxon>
        <taxon>Actinopterygii</taxon>
        <taxon>Neopterygii</taxon>
        <taxon>Teleostei</taxon>
        <taxon>Neoteleostei</taxon>
        <taxon>Acanthomorphata</taxon>
        <taxon>Gobiaria</taxon>
        <taxon>Gobiiformes</taxon>
        <taxon>Gobioidei</taxon>
        <taxon>Gobiidae</taxon>
        <taxon>Gobionellinae</taxon>
        <taxon>Mugilogobius</taxon>
    </lineage>
</organism>
<keyword evidence="4" id="KW-1185">Reference proteome</keyword>
<evidence type="ECO:0000313" key="3">
    <source>
        <dbReference type="EMBL" id="KAK7919658.1"/>
    </source>
</evidence>
<accession>A0AAW0P8V8</accession>
<evidence type="ECO:0000256" key="1">
    <source>
        <dbReference type="SAM" id="Coils"/>
    </source>
</evidence>
<gene>
    <name evidence="3" type="ORF">WMY93_010942</name>
</gene>
<comment type="caution">
    <text evidence="3">The sequence shown here is derived from an EMBL/GenBank/DDBJ whole genome shotgun (WGS) entry which is preliminary data.</text>
</comment>
<name>A0AAW0P8V8_9GOBI</name>
<feature type="region of interest" description="Disordered" evidence="2">
    <location>
        <begin position="206"/>
        <end position="244"/>
    </location>
</feature>
<evidence type="ECO:0000256" key="2">
    <source>
        <dbReference type="SAM" id="MobiDB-lite"/>
    </source>
</evidence>
<dbReference type="Proteomes" id="UP001460270">
    <property type="component" value="Unassembled WGS sequence"/>
</dbReference>
<evidence type="ECO:0000313" key="4">
    <source>
        <dbReference type="Proteomes" id="UP001460270"/>
    </source>
</evidence>
<sequence>MPISKAFSFSLEKEEGKAGVVQKKLYGEGSNKSSEVPSNIVCNQKTFLPQPATKQNMFPIKPPSLLSRFKPGSLLPKRHDLPTSGHPMKTNNAQVLQQMTEMPRSYNLRSTAAGASALKQPVSGIRKPAASNIASGIQRAGHGLKPPQAKSTSVPSTSDKPVAGYKPVAKAALPAKRHHLPKTDAVPAAKKKKIDNPLPSSDVELVASSDMAKAKNLRPPSHSQRTLPAKPPKHDAAIPPFDCDPVSRVLRPQATSLKSPVNKPQCHGCANCSSLEEQLKLKDEEIKQLKEEILKLNKKEDSAP</sequence>